<evidence type="ECO:0000256" key="9">
    <source>
        <dbReference type="ARBA" id="ARBA00037934"/>
    </source>
</evidence>
<evidence type="ECO:0000256" key="11">
    <source>
        <dbReference type="SAM" id="Phobius"/>
    </source>
</evidence>
<evidence type="ECO:0000313" key="13">
    <source>
        <dbReference type="EMBL" id="DAZ96128.1"/>
    </source>
</evidence>
<evidence type="ECO:0000256" key="5">
    <source>
        <dbReference type="ARBA" id="ARBA00022892"/>
    </source>
</evidence>
<dbReference type="GO" id="GO:0031201">
    <property type="term" value="C:SNARE complex"/>
    <property type="evidence" value="ECO:0007669"/>
    <property type="project" value="TreeGrafter"/>
</dbReference>
<reference evidence="13" key="2">
    <citation type="journal article" date="2023" name="Microbiol Resour">
        <title>Decontamination and Annotation of the Draft Genome Sequence of the Oomycete Lagenidium giganteum ARSEF 373.</title>
        <authorList>
            <person name="Morgan W.R."/>
            <person name="Tartar A."/>
        </authorList>
    </citation>
    <scope>NUCLEOTIDE SEQUENCE</scope>
    <source>
        <strain evidence="13">ARSEF 373</strain>
    </source>
</reference>
<gene>
    <name evidence="13" type="ORF">N0F65_008707</name>
</gene>
<comment type="subcellular location">
    <subcellularLocation>
        <location evidence="1">Endoplasmic reticulum membrane</location>
        <topology evidence="1">Single-pass type IV membrane protein</topology>
    </subcellularLocation>
</comment>
<proteinExistence type="inferred from homology"/>
<evidence type="ECO:0000259" key="12">
    <source>
        <dbReference type="Pfam" id="PF03908"/>
    </source>
</evidence>
<dbReference type="InterPro" id="IPR005606">
    <property type="entry name" value="Sec20"/>
</dbReference>
<evidence type="ECO:0000256" key="4">
    <source>
        <dbReference type="ARBA" id="ARBA00022824"/>
    </source>
</evidence>
<comment type="caution">
    <text evidence="13">The sequence shown here is derived from an EMBL/GenBank/DDBJ whole genome shotgun (WGS) entry which is preliminary data.</text>
</comment>
<name>A0AAV2YS45_9STRA</name>
<accession>A0AAV2YS45</accession>
<keyword evidence="3 11" id="KW-0812">Transmembrane</keyword>
<keyword evidence="4" id="KW-0256">Endoplasmic reticulum</keyword>
<dbReference type="EMBL" id="DAKRPA010000177">
    <property type="protein sequence ID" value="DAZ96128.1"/>
    <property type="molecule type" value="Genomic_DNA"/>
</dbReference>
<sequence length="238" mass="26861">MNVLEQSERELGSYLRHLARCADAQNENHQLTYAEEEEEAMEAKLTELFRACTNAVSAAEEWVLEVSDSTARADHEKKLAQVRDALAAHAVTKRKFMVTYQQRAKKARLENARASLMSKSAAAERDSASKVSSGSAVDVTATMRRTRHAMSREIQRVSSVTKILDDGRQSLRSTHDEYGSVQAEIAEVRKRLVQLQWQARQDRMWIAAGMAILAWTVLHIVHQRTGLPFLSSILDGYY</sequence>
<dbReference type="Proteomes" id="UP001146120">
    <property type="component" value="Unassembled WGS sequence"/>
</dbReference>
<evidence type="ECO:0000256" key="1">
    <source>
        <dbReference type="ARBA" id="ARBA00004163"/>
    </source>
</evidence>
<dbReference type="PANTHER" id="PTHR12825:SF0">
    <property type="entry name" value="VESICLE TRANSPORT PROTEIN SEC20"/>
    <property type="match status" value="1"/>
</dbReference>
<keyword evidence="14" id="KW-1185">Reference proteome</keyword>
<keyword evidence="8 11" id="KW-0472">Membrane</keyword>
<reference evidence="13" key="1">
    <citation type="submission" date="2022-11" db="EMBL/GenBank/DDBJ databases">
        <authorList>
            <person name="Morgan W.R."/>
            <person name="Tartar A."/>
        </authorList>
    </citation>
    <scope>NUCLEOTIDE SEQUENCE</scope>
    <source>
        <strain evidence="13">ARSEF 373</strain>
    </source>
</reference>
<evidence type="ECO:0000256" key="8">
    <source>
        <dbReference type="ARBA" id="ARBA00023136"/>
    </source>
</evidence>
<dbReference type="PANTHER" id="PTHR12825">
    <property type="entry name" value="BNIP1-RELATED"/>
    <property type="match status" value="1"/>
</dbReference>
<evidence type="ECO:0000256" key="10">
    <source>
        <dbReference type="SAM" id="Coils"/>
    </source>
</evidence>
<evidence type="ECO:0000256" key="6">
    <source>
        <dbReference type="ARBA" id="ARBA00022989"/>
    </source>
</evidence>
<comment type="similarity">
    <text evidence="9">Belongs to the SEC20 family.</text>
</comment>
<dbReference type="AlphaFoldDB" id="A0AAV2YS45"/>
<keyword evidence="5" id="KW-0931">ER-Golgi transport</keyword>
<feature type="transmembrane region" description="Helical" evidence="11">
    <location>
        <begin position="204"/>
        <end position="222"/>
    </location>
</feature>
<evidence type="ECO:0000256" key="7">
    <source>
        <dbReference type="ARBA" id="ARBA00023054"/>
    </source>
</evidence>
<protein>
    <recommendedName>
        <fullName evidence="12">Sec20 C-terminal domain-containing protein</fullName>
    </recommendedName>
</protein>
<dbReference type="GO" id="GO:0006890">
    <property type="term" value="P:retrograde vesicle-mediated transport, Golgi to endoplasmic reticulum"/>
    <property type="evidence" value="ECO:0007669"/>
    <property type="project" value="InterPro"/>
</dbReference>
<keyword evidence="2" id="KW-0813">Transport</keyword>
<evidence type="ECO:0000256" key="2">
    <source>
        <dbReference type="ARBA" id="ARBA00022448"/>
    </source>
</evidence>
<dbReference type="GO" id="GO:0005789">
    <property type="term" value="C:endoplasmic reticulum membrane"/>
    <property type="evidence" value="ECO:0007669"/>
    <property type="project" value="UniProtKB-SubCell"/>
</dbReference>
<organism evidence="13 14">
    <name type="scientific">Lagenidium giganteum</name>
    <dbReference type="NCBI Taxonomy" id="4803"/>
    <lineage>
        <taxon>Eukaryota</taxon>
        <taxon>Sar</taxon>
        <taxon>Stramenopiles</taxon>
        <taxon>Oomycota</taxon>
        <taxon>Peronosporomycetes</taxon>
        <taxon>Pythiales</taxon>
        <taxon>Pythiaceae</taxon>
    </lineage>
</organism>
<evidence type="ECO:0000256" key="3">
    <source>
        <dbReference type="ARBA" id="ARBA00022692"/>
    </source>
</evidence>
<evidence type="ECO:0000313" key="14">
    <source>
        <dbReference type="Proteomes" id="UP001146120"/>
    </source>
</evidence>
<feature type="coiled-coil region" evidence="10">
    <location>
        <begin position="19"/>
        <end position="46"/>
    </location>
</feature>
<dbReference type="GO" id="GO:0005484">
    <property type="term" value="F:SNAP receptor activity"/>
    <property type="evidence" value="ECO:0007669"/>
    <property type="project" value="InterPro"/>
</dbReference>
<feature type="domain" description="Sec20 C-terminal" evidence="12">
    <location>
        <begin position="136"/>
        <end position="224"/>
    </location>
</feature>
<dbReference type="InterPro" id="IPR056173">
    <property type="entry name" value="Sec20_C"/>
</dbReference>
<keyword evidence="7 10" id="KW-0175">Coiled coil</keyword>
<keyword evidence="6 11" id="KW-1133">Transmembrane helix</keyword>
<dbReference type="Pfam" id="PF03908">
    <property type="entry name" value="Sec20"/>
    <property type="match status" value="1"/>
</dbReference>